<proteinExistence type="predicted"/>
<evidence type="ECO:0000313" key="3">
    <source>
        <dbReference type="Proteomes" id="UP000572680"/>
    </source>
</evidence>
<dbReference type="EMBL" id="JACJIA010000002">
    <property type="protein sequence ID" value="MBA8950373.1"/>
    <property type="molecule type" value="Genomic_DNA"/>
</dbReference>
<keyword evidence="3" id="KW-1185">Reference proteome</keyword>
<evidence type="ECO:0000256" key="1">
    <source>
        <dbReference type="SAM" id="MobiDB-lite"/>
    </source>
</evidence>
<accession>A0A7W3LLJ3</accession>
<reference evidence="2 3" key="1">
    <citation type="submission" date="2020-08" db="EMBL/GenBank/DDBJ databases">
        <title>Genomic Encyclopedia of Type Strains, Phase IV (KMG-IV): sequencing the most valuable type-strain genomes for metagenomic binning, comparative biology and taxonomic classification.</title>
        <authorList>
            <person name="Goeker M."/>
        </authorList>
    </citation>
    <scope>NUCLEOTIDE SEQUENCE [LARGE SCALE GENOMIC DNA]</scope>
    <source>
        <strain evidence="2 3">DSM 44197</strain>
    </source>
</reference>
<gene>
    <name evidence="2" type="ORF">HNR61_001986</name>
</gene>
<feature type="region of interest" description="Disordered" evidence="1">
    <location>
        <begin position="1"/>
        <end position="26"/>
    </location>
</feature>
<feature type="compositionally biased region" description="Basic and acidic residues" evidence="1">
    <location>
        <begin position="9"/>
        <end position="22"/>
    </location>
</feature>
<sequence>MPRRRPSRVRAESRDRSPHLRDQPGPAFASSALVAALRVLDRERFRPGAGARALRRWAEISREPRPYCCPCCDEGHREIIEVALHALPLRTARELRALVEPLDAAFAARTSPDPFAPPDDPWWLRRHVD</sequence>
<name>A0A7W3LLJ3_ACTNM</name>
<dbReference type="AlphaFoldDB" id="A0A7W3LLJ3"/>
<evidence type="ECO:0000313" key="2">
    <source>
        <dbReference type="EMBL" id="MBA8950373.1"/>
    </source>
</evidence>
<protein>
    <submittedName>
        <fullName evidence="2">Uncharacterized protein</fullName>
    </submittedName>
</protein>
<dbReference type="RefSeq" id="WP_182842801.1">
    <property type="nucleotide sequence ID" value="NZ_BAAALP010000002.1"/>
</dbReference>
<organism evidence="2 3">
    <name type="scientific">Actinomadura namibiensis</name>
    <dbReference type="NCBI Taxonomy" id="182080"/>
    <lineage>
        <taxon>Bacteria</taxon>
        <taxon>Bacillati</taxon>
        <taxon>Actinomycetota</taxon>
        <taxon>Actinomycetes</taxon>
        <taxon>Streptosporangiales</taxon>
        <taxon>Thermomonosporaceae</taxon>
        <taxon>Actinomadura</taxon>
    </lineage>
</organism>
<comment type="caution">
    <text evidence="2">The sequence shown here is derived from an EMBL/GenBank/DDBJ whole genome shotgun (WGS) entry which is preliminary data.</text>
</comment>
<dbReference type="Proteomes" id="UP000572680">
    <property type="component" value="Unassembled WGS sequence"/>
</dbReference>